<sequence>MDEQETNPFRMPAAAHIECTASLRSLGEELPETGIHFAYLMCSRPSLWSSKYILDAFLKNTKGFRLIYLVPDVVSAETFKKYCRQQDDPLCAALGDKTFLVLPYRDFSKQFRQAQHLNKARLLIDTNIGRYTAALVDMASTLARLCAENRENLSLSVVALKYDANDADIWNCSSIFEIVGRYPRAASSLPISNHHHVELGSVTLDPADPLATLVDHLVTQLKAERMDLDEGSAASEHPAVVGCLASPDDADKIRKLLKLHADSFRPALKIYIFSCSQILQSELLMSNLDSKANVILLIDPSIRFISPCRGLRNVSFAQDICIDAWDHQMARVVKKTICVGRKEACHLACLGQVDFEHRIKVIGLFEQDFQHFKQRPEWQTPPRPASAWDSEVYQTLLLLISQLSDAGEYNSLDQLHIRFPIAYELIDEIVRCLSCMGLVRWPWSIPLHAMHRQLRLTPRGAELVENHLYTSHGRTNNSIHESILSLEIAQASSDSVKLVLAAVASLAPNLKRIAQDHQHRESPLSLDQLQEHSAGVGKQFCRKGRIWAALGVVVKAMRNPKLASATDNTGLDTSLVEVVAKLFMGHQNVGVGLDKLPDSLAEDEVVAVDLALVASFITHLTIVARKGDDKRYIDITTGTRIEDDPDLGWGADLEETDDCRFAIHFGLTKLGPGRYTTESLTLISNDAIRKYMSTTFPSVQVSEHHRYIQLLRTVYPEVEED</sequence>
<evidence type="ECO:0000313" key="2">
    <source>
        <dbReference type="Proteomes" id="UP001321749"/>
    </source>
</evidence>
<comment type="caution">
    <text evidence="1">The sequence shown here is derived from an EMBL/GenBank/DDBJ whole genome shotgun (WGS) entry which is preliminary data.</text>
</comment>
<proteinExistence type="predicted"/>
<dbReference type="EMBL" id="MU865154">
    <property type="protein sequence ID" value="KAK4456895.1"/>
    <property type="molecule type" value="Genomic_DNA"/>
</dbReference>
<reference evidence="1" key="2">
    <citation type="submission" date="2023-06" db="EMBL/GenBank/DDBJ databases">
        <authorList>
            <consortium name="Lawrence Berkeley National Laboratory"/>
            <person name="Mondo S.J."/>
            <person name="Hensen N."/>
            <person name="Bonometti L."/>
            <person name="Westerberg I."/>
            <person name="Brannstrom I.O."/>
            <person name="Guillou S."/>
            <person name="Cros-Aarteil S."/>
            <person name="Calhoun S."/>
            <person name="Haridas S."/>
            <person name="Kuo A."/>
            <person name="Pangilinan J."/>
            <person name="Riley R."/>
            <person name="Labutti K."/>
            <person name="Andreopoulos B."/>
            <person name="Lipzen A."/>
            <person name="Chen C."/>
            <person name="Yanf M."/>
            <person name="Daum C."/>
            <person name="Ng V."/>
            <person name="Clum A."/>
            <person name="Steindorff A."/>
            <person name="Ohm R."/>
            <person name="Martin F."/>
            <person name="Silar P."/>
            <person name="Natvig D."/>
            <person name="Lalanne C."/>
            <person name="Gautier V."/>
            <person name="Ament-Velasquez S.L."/>
            <person name="Kruys A."/>
            <person name="Hutchinson M.I."/>
            <person name="Powell A.J."/>
            <person name="Barry K."/>
            <person name="Miller A.N."/>
            <person name="Grigoriev I.V."/>
            <person name="Debuchy R."/>
            <person name="Gladieux P."/>
            <person name="Thoren M.H."/>
            <person name="Johannesson H."/>
        </authorList>
    </citation>
    <scope>NUCLEOTIDE SEQUENCE</scope>
    <source>
        <strain evidence="1">PSN324</strain>
    </source>
</reference>
<keyword evidence="2" id="KW-1185">Reference proteome</keyword>
<accession>A0AAV9H8K7</accession>
<dbReference type="AlphaFoldDB" id="A0AAV9H8K7"/>
<dbReference type="Proteomes" id="UP001321749">
    <property type="component" value="Unassembled WGS sequence"/>
</dbReference>
<organism evidence="1 2">
    <name type="scientific">Cladorrhinum samala</name>
    <dbReference type="NCBI Taxonomy" id="585594"/>
    <lineage>
        <taxon>Eukaryota</taxon>
        <taxon>Fungi</taxon>
        <taxon>Dikarya</taxon>
        <taxon>Ascomycota</taxon>
        <taxon>Pezizomycotina</taxon>
        <taxon>Sordariomycetes</taxon>
        <taxon>Sordariomycetidae</taxon>
        <taxon>Sordariales</taxon>
        <taxon>Podosporaceae</taxon>
        <taxon>Cladorrhinum</taxon>
    </lineage>
</organism>
<protein>
    <submittedName>
        <fullName evidence="1">Uncharacterized protein</fullName>
    </submittedName>
</protein>
<gene>
    <name evidence="1" type="ORF">QBC42DRAFT_350917</name>
</gene>
<evidence type="ECO:0000313" key="1">
    <source>
        <dbReference type="EMBL" id="KAK4456895.1"/>
    </source>
</evidence>
<reference evidence="1" key="1">
    <citation type="journal article" date="2023" name="Mol. Phylogenet. Evol.">
        <title>Genome-scale phylogeny and comparative genomics of the fungal order Sordariales.</title>
        <authorList>
            <person name="Hensen N."/>
            <person name="Bonometti L."/>
            <person name="Westerberg I."/>
            <person name="Brannstrom I.O."/>
            <person name="Guillou S."/>
            <person name="Cros-Aarteil S."/>
            <person name="Calhoun S."/>
            <person name="Haridas S."/>
            <person name="Kuo A."/>
            <person name="Mondo S."/>
            <person name="Pangilinan J."/>
            <person name="Riley R."/>
            <person name="LaButti K."/>
            <person name="Andreopoulos B."/>
            <person name="Lipzen A."/>
            <person name="Chen C."/>
            <person name="Yan M."/>
            <person name="Daum C."/>
            <person name="Ng V."/>
            <person name="Clum A."/>
            <person name="Steindorff A."/>
            <person name="Ohm R.A."/>
            <person name="Martin F."/>
            <person name="Silar P."/>
            <person name="Natvig D.O."/>
            <person name="Lalanne C."/>
            <person name="Gautier V."/>
            <person name="Ament-Velasquez S.L."/>
            <person name="Kruys A."/>
            <person name="Hutchinson M.I."/>
            <person name="Powell A.J."/>
            <person name="Barry K."/>
            <person name="Miller A.N."/>
            <person name="Grigoriev I.V."/>
            <person name="Debuchy R."/>
            <person name="Gladieux P."/>
            <person name="Hiltunen Thoren M."/>
            <person name="Johannesson H."/>
        </authorList>
    </citation>
    <scope>NUCLEOTIDE SEQUENCE</scope>
    <source>
        <strain evidence="1">PSN324</strain>
    </source>
</reference>
<name>A0AAV9H8K7_9PEZI</name>